<dbReference type="Pfam" id="PF16540">
    <property type="entry name" value="MKLP1_Arf_bdg"/>
    <property type="match status" value="1"/>
</dbReference>
<dbReference type="SMART" id="SM00129">
    <property type="entry name" value="KISc"/>
    <property type="match status" value="1"/>
</dbReference>
<evidence type="ECO:0000256" key="5">
    <source>
        <dbReference type="PROSITE-ProRule" id="PRU00283"/>
    </source>
</evidence>
<dbReference type="InterPro" id="IPR001752">
    <property type="entry name" value="Kinesin_motor_dom"/>
</dbReference>
<dbReference type="PROSITE" id="PS00411">
    <property type="entry name" value="KINESIN_MOTOR_1"/>
    <property type="match status" value="1"/>
</dbReference>
<evidence type="ECO:0000313" key="10">
    <source>
        <dbReference type="Proteomes" id="UP000694844"/>
    </source>
</evidence>
<protein>
    <recommendedName>
        <fullName evidence="6">Kinesin-like protein</fullName>
    </recommendedName>
</protein>
<dbReference type="GO" id="GO:0016887">
    <property type="term" value="F:ATP hydrolysis activity"/>
    <property type="evidence" value="ECO:0007669"/>
    <property type="project" value="TreeGrafter"/>
</dbReference>
<gene>
    <name evidence="11" type="primary">LOC111115046</name>
</gene>
<keyword evidence="5 6" id="KW-0505">Motor protein</keyword>
<dbReference type="CDD" id="cd01368">
    <property type="entry name" value="KISc_KIF23_like"/>
    <property type="match status" value="1"/>
</dbReference>
<dbReference type="GO" id="GO:0007018">
    <property type="term" value="P:microtubule-based movement"/>
    <property type="evidence" value="ECO:0007669"/>
    <property type="project" value="InterPro"/>
</dbReference>
<dbReference type="AlphaFoldDB" id="A0A8B8C174"/>
<dbReference type="InterPro" id="IPR027640">
    <property type="entry name" value="Kinesin-like_fam"/>
</dbReference>
<feature type="domain" description="Kinesin motor" evidence="9">
    <location>
        <begin position="17"/>
        <end position="431"/>
    </location>
</feature>
<feature type="binding site" evidence="5">
    <location>
        <begin position="105"/>
        <end position="112"/>
    </location>
    <ligand>
        <name>ATP</name>
        <dbReference type="ChEBI" id="CHEBI:30616"/>
    </ligand>
</feature>
<dbReference type="GO" id="GO:0005634">
    <property type="term" value="C:nucleus"/>
    <property type="evidence" value="ECO:0007669"/>
    <property type="project" value="TreeGrafter"/>
</dbReference>
<dbReference type="GO" id="GO:0008017">
    <property type="term" value="F:microtubule binding"/>
    <property type="evidence" value="ECO:0007669"/>
    <property type="project" value="InterPro"/>
</dbReference>
<dbReference type="PRINTS" id="PR00380">
    <property type="entry name" value="KINESINHEAVY"/>
</dbReference>
<evidence type="ECO:0000256" key="3">
    <source>
        <dbReference type="ARBA" id="ARBA00022840"/>
    </source>
</evidence>
<dbReference type="InterPro" id="IPR038105">
    <property type="entry name" value="Kif23_Arf-bd_sf"/>
</dbReference>
<keyword evidence="3 5" id="KW-0067">ATP-binding</keyword>
<dbReference type="GO" id="GO:0005524">
    <property type="term" value="F:ATP binding"/>
    <property type="evidence" value="ECO:0007669"/>
    <property type="project" value="UniProtKB-UniRule"/>
</dbReference>
<keyword evidence="6" id="KW-0493">Microtubule</keyword>
<sequence length="889" mass="101633">MKPQRGKNSKKKGEVDPVEVYCRVRPLDNPDDNCCVKPLSTSVVQLIPPENSLAVARNGQIKEYQFTFQYVFDEYTSQKAVFDYVACPLVDDLIRGKNGLLFTYGITSSGKTYTMTGSPKDQGILPRCLDVLFNTISGVQAKKYVFKSDKMNGFEVQSEADAMIERQKRDLMPGITTPKTPTAQRRGNFGDQERISDPTILSSVDDDNQYAVFVSYIEIYNNYVYDLLEELPYDPITGYKPPQTKILRTDSSDCMYVMNCVEVEITSPEEAFEVLFKGQKRRKVAHTALNAESSRSHSIFNIRLVQAPLDPRGEEVLQDPDKICVSQLSLVDLAGSERTHRTKNAGDRLKEAGNINQSLMALRNCMEILRDNQKNSSNKMVPYRDSKLTHLFKNYFDGEGKVRMIVCVNPKGDEFDETIHVMKFAELSQEVLIARQQQVRFDIGLTPGRRKMNYKEKFKSEDDLCTAAKVPAFDFSLGPGFPPFELLRSSDDIVLPQLEKFLEERQKRREAMQLELDRQSDEFRAQLVEFERSYEQALVQNEELQQRVEKSESYVQKLEGRIRSLEKRMEENSRNYKESERQKRELAAMIQDKDVKIRQEKSEKERLKSDFRTRLDMNNQHWERNLEKERQKIEQDYGGQIWEKQQKLNMLRNIVNEGDSDAAMPAPQEIFRTPAPKVRTHTTPGKLLSARSENDMRKIGNTPTPRSRTATTGTSLSAARANLRPTPRSTSNTPKPTPAYNPRHRRSRSSNAEIWLDHRPPGSVELVIDTVLQPKIKKKKSVSKLEVKDTKEASKYMLTHQDMDSDDNLTTKIYKGECLPTAGGGTAVVFNDVEELKQTSPGSRKRRSSCPQPQDFEGEWSDVEDRCNIAIEGHGNARKRSKPGSATRV</sequence>
<reference evidence="11" key="1">
    <citation type="submission" date="2025-08" db="UniProtKB">
        <authorList>
            <consortium name="RefSeq"/>
        </authorList>
    </citation>
    <scope>IDENTIFICATION</scope>
    <source>
        <tissue evidence="11">Whole sample</tissue>
    </source>
</reference>
<feature type="coiled-coil region" evidence="7">
    <location>
        <begin position="502"/>
        <end position="632"/>
    </location>
</feature>
<evidence type="ECO:0000259" key="9">
    <source>
        <dbReference type="PROSITE" id="PS50067"/>
    </source>
</evidence>
<dbReference type="GeneID" id="111115046"/>
<dbReference type="Gene3D" id="3.40.850.10">
    <property type="entry name" value="Kinesin motor domain"/>
    <property type="match status" value="1"/>
</dbReference>
<dbReference type="InterPro" id="IPR036961">
    <property type="entry name" value="Kinesin_motor_dom_sf"/>
</dbReference>
<evidence type="ECO:0000256" key="6">
    <source>
        <dbReference type="RuleBase" id="RU000394"/>
    </source>
</evidence>
<dbReference type="GO" id="GO:0003777">
    <property type="term" value="F:microtubule motor activity"/>
    <property type="evidence" value="ECO:0007669"/>
    <property type="project" value="InterPro"/>
</dbReference>
<keyword evidence="2 5" id="KW-0547">Nucleotide-binding</keyword>
<comment type="subcellular location">
    <subcellularLocation>
        <location evidence="1">Cytoplasm</location>
        <location evidence="1">Cytoskeleton</location>
    </subcellularLocation>
</comment>
<dbReference type="GO" id="GO:0005874">
    <property type="term" value="C:microtubule"/>
    <property type="evidence" value="ECO:0007669"/>
    <property type="project" value="UniProtKB-KW"/>
</dbReference>
<comment type="similarity">
    <text evidence="5 6">Belongs to the TRAFAC class myosin-kinesin ATPase superfamily. Kinesin family.</text>
</comment>
<evidence type="ECO:0000256" key="8">
    <source>
        <dbReference type="SAM" id="MobiDB-lite"/>
    </source>
</evidence>
<evidence type="ECO:0000256" key="2">
    <source>
        <dbReference type="ARBA" id="ARBA00022741"/>
    </source>
</evidence>
<dbReference type="Pfam" id="PF00225">
    <property type="entry name" value="Kinesin"/>
    <property type="match status" value="1"/>
</dbReference>
<dbReference type="Gene3D" id="2.60.40.4330">
    <property type="entry name" value="Kinesin-like protein Kif23, Arf6-interacting domain"/>
    <property type="match status" value="1"/>
</dbReference>
<dbReference type="RefSeq" id="XP_022309325.1">
    <property type="nucleotide sequence ID" value="XM_022453617.1"/>
</dbReference>
<feature type="compositionally biased region" description="Polar residues" evidence="8">
    <location>
        <begin position="701"/>
        <end position="717"/>
    </location>
</feature>
<dbReference type="InterPro" id="IPR032384">
    <property type="entry name" value="Kif23_Arf-bd"/>
</dbReference>
<dbReference type="GO" id="GO:0051256">
    <property type="term" value="P:mitotic spindle midzone assembly"/>
    <property type="evidence" value="ECO:0007669"/>
    <property type="project" value="TreeGrafter"/>
</dbReference>
<dbReference type="KEGG" id="cvn:111115046"/>
<feature type="region of interest" description="Disordered" evidence="8">
    <location>
        <begin position="837"/>
        <end position="863"/>
    </location>
</feature>
<keyword evidence="7" id="KW-0175">Coiled coil</keyword>
<dbReference type="Proteomes" id="UP000694844">
    <property type="component" value="Chromosome 9"/>
</dbReference>
<dbReference type="SUPFAM" id="SSF52540">
    <property type="entry name" value="P-loop containing nucleoside triphosphate hydrolases"/>
    <property type="match status" value="1"/>
</dbReference>
<proteinExistence type="inferred from homology"/>
<feature type="region of interest" description="Disordered" evidence="8">
    <location>
        <begin position="172"/>
        <end position="196"/>
    </location>
</feature>
<evidence type="ECO:0000256" key="4">
    <source>
        <dbReference type="ARBA" id="ARBA00023212"/>
    </source>
</evidence>
<keyword evidence="4" id="KW-0206">Cytoskeleton</keyword>
<evidence type="ECO:0000256" key="1">
    <source>
        <dbReference type="ARBA" id="ARBA00004245"/>
    </source>
</evidence>
<feature type="region of interest" description="Disordered" evidence="8">
    <location>
        <begin position="675"/>
        <end position="756"/>
    </location>
</feature>
<dbReference type="PANTHER" id="PTHR24115">
    <property type="entry name" value="KINESIN-RELATED"/>
    <property type="match status" value="1"/>
</dbReference>
<accession>A0A8B8C174</accession>
<organism evidence="10 11">
    <name type="scientific">Crassostrea virginica</name>
    <name type="common">Eastern oyster</name>
    <dbReference type="NCBI Taxonomy" id="6565"/>
    <lineage>
        <taxon>Eukaryota</taxon>
        <taxon>Metazoa</taxon>
        <taxon>Spiralia</taxon>
        <taxon>Lophotrochozoa</taxon>
        <taxon>Mollusca</taxon>
        <taxon>Bivalvia</taxon>
        <taxon>Autobranchia</taxon>
        <taxon>Pteriomorphia</taxon>
        <taxon>Ostreida</taxon>
        <taxon>Ostreoidea</taxon>
        <taxon>Ostreidae</taxon>
        <taxon>Crassostrea</taxon>
    </lineage>
</organism>
<dbReference type="InterPro" id="IPR019821">
    <property type="entry name" value="Kinesin_motor_CS"/>
</dbReference>
<keyword evidence="10" id="KW-1185">Reference proteome</keyword>
<dbReference type="PROSITE" id="PS50067">
    <property type="entry name" value="KINESIN_MOTOR_2"/>
    <property type="match status" value="1"/>
</dbReference>
<dbReference type="OrthoDB" id="2403182at2759"/>
<keyword evidence="4" id="KW-0963">Cytoplasm</keyword>
<evidence type="ECO:0000313" key="11">
    <source>
        <dbReference type="RefSeq" id="XP_022309325.1"/>
    </source>
</evidence>
<evidence type="ECO:0000256" key="7">
    <source>
        <dbReference type="SAM" id="Coils"/>
    </source>
</evidence>
<name>A0A8B8C174_CRAVI</name>
<dbReference type="InterPro" id="IPR027417">
    <property type="entry name" value="P-loop_NTPase"/>
</dbReference>
<dbReference type="PANTHER" id="PTHR24115:SF600">
    <property type="entry name" value="KINESIN-LIKE PROTEIN KIF23"/>
    <property type="match status" value="1"/>
</dbReference>
<dbReference type="GO" id="GO:0005871">
    <property type="term" value="C:kinesin complex"/>
    <property type="evidence" value="ECO:0007669"/>
    <property type="project" value="TreeGrafter"/>
</dbReference>